<dbReference type="KEGG" id="daur:Daura_28615"/>
<dbReference type="CDD" id="cd08861">
    <property type="entry name" value="OtcD1_ARO-CYC_like"/>
    <property type="match status" value="2"/>
</dbReference>
<feature type="domain" description="Coenzyme Q-binding protein COQ10 START" evidence="1">
    <location>
        <begin position="168"/>
        <end position="282"/>
    </location>
</feature>
<dbReference type="Pfam" id="PF10604">
    <property type="entry name" value="Polyketide_cyc2"/>
    <property type="match status" value="1"/>
</dbReference>
<protein>
    <submittedName>
        <fullName evidence="2">Aromatase/cyclase</fullName>
    </submittedName>
</protein>
<dbReference type="RefSeq" id="WP_033358202.1">
    <property type="nucleotide sequence ID" value="NZ_CP073767.1"/>
</dbReference>
<evidence type="ECO:0000313" key="3">
    <source>
        <dbReference type="Proteomes" id="UP001058003"/>
    </source>
</evidence>
<evidence type="ECO:0000259" key="1">
    <source>
        <dbReference type="Pfam" id="PF03364"/>
    </source>
</evidence>
<dbReference type="OrthoDB" id="3419705at2"/>
<dbReference type="AlphaFoldDB" id="A0A9Q9I7W4"/>
<dbReference type="InterPro" id="IPR019587">
    <property type="entry name" value="Polyketide_cyclase/dehydratase"/>
</dbReference>
<dbReference type="Gene3D" id="3.30.530.20">
    <property type="match status" value="2"/>
</dbReference>
<dbReference type="EMBL" id="CP073767">
    <property type="protein sequence ID" value="UWZ50776.1"/>
    <property type="molecule type" value="Genomic_DNA"/>
</dbReference>
<evidence type="ECO:0000313" key="2">
    <source>
        <dbReference type="EMBL" id="UWZ50776.1"/>
    </source>
</evidence>
<reference evidence="2" key="1">
    <citation type="submission" date="2021-04" db="EMBL/GenBank/DDBJ databases">
        <title>Dactylosporangium aurantiacum NRRL B-8018 full assembly.</title>
        <authorList>
            <person name="Hartkoorn R.C."/>
            <person name="Beaudoing E."/>
            <person name="Hot D."/>
        </authorList>
    </citation>
    <scope>NUCLEOTIDE SEQUENCE</scope>
    <source>
        <strain evidence="2">NRRL B-8018</strain>
    </source>
</reference>
<dbReference type="InterPro" id="IPR005031">
    <property type="entry name" value="COQ10_START"/>
</dbReference>
<gene>
    <name evidence="2" type="ORF">Daura_28615</name>
</gene>
<proteinExistence type="predicted"/>
<dbReference type="Proteomes" id="UP001058003">
    <property type="component" value="Chromosome"/>
</dbReference>
<dbReference type="Pfam" id="PF03364">
    <property type="entry name" value="Polyketide_cyc"/>
    <property type="match status" value="1"/>
</dbReference>
<accession>A0A9Q9I7W4</accession>
<sequence>MTVRNTVHTITVQASAADVYELISDVTNWPQLFPPTVHAVRVEGTDAQERIRIWARANEGAKTWTSRRTLHPQTRSITFEQDVPAWPVAAMGGTWGIIELGEGRCEVRLTHHYRAVDDLPEHLEWIDRAVEHNSVAELAALKQNVELVTAGQDRGLLSFADTVHVDGDPRAVYDFLNAADLWPDRLPHVARARLTETTPGLQELEMDTRTKDGNTHTTVSIRVCVPNQRIVYKQITLPALMTLHTGAWHITPADGGGVSVTSHHDVLVNEANIGAVLGPQATAADARRYVQQALSANSKATLLLAKQHAESTT</sequence>
<dbReference type="SUPFAM" id="SSF55961">
    <property type="entry name" value="Bet v1-like"/>
    <property type="match status" value="2"/>
</dbReference>
<dbReference type="InterPro" id="IPR023393">
    <property type="entry name" value="START-like_dom_sf"/>
</dbReference>
<organism evidence="2 3">
    <name type="scientific">Dactylosporangium aurantiacum</name>
    <dbReference type="NCBI Taxonomy" id="35754"/>
    <lineage>
        <taxon>Bacteria</taxon>
        <taxon>Bacillati</taxon>
        <taxon>Actinomycetota</taxon>
        <taxon>Actinomycetes</taxon>
        <taxon>Micromonosporales</taxon>
        <taxon>Micromonosporaceae</taxon>
        <taxon>Dactylosporangium</taxon>
    </lineage>
</organism>
<keyword evidence="3" id="KW-1185">Reference proteome</keyword>
<name>A0A9Q9I7W4_9ACTN</name>